<comment type="caution">
    <text evidence="5">The sequence shown here is derived from an EMBL/GenBank/DDBJ whole genome shotgun (WGS) entry which is preliminary data.</text>
</comment>
<evidence type="ECO:0000256" key="1">
    <source>
        <dbReference type="ARBA" id="ARBA00022603"/>
    </source>
</evidence>
<dbReference type="Proteomes" id="UP001176517">
    <property type="component" value="Unassembled WGS sequence"/>
</dbReference>
<evidence type="ECO:0000256" key="3">
    <source>
        <dbReference type="ARBA" id="ARBA00022691"/>
    </source>
</evidence>
<evidence type="ECO:0000256" key="4">
    <source>
        <dbReference type="ARBA" id="ARBA00023453"/>
    </source>
</evidence>
<dbReference type="PANTHER" id="PTHR10509">
    <property type="entry name" value="O-METHYLTRANSFERASE-RELATED"/>
    <property type="match status" value="1"/>
</dbReference>
<dbReference type="Pfam" id="PF01596">
    <property type="entry name" value="Methyltransf_3"/>
    <property type="match status" value="1"/>
</dbReference>
<proteinExistence type="inferred from homology"/>
<evidence type="ECO:0000256" key="2">
    <source>
        <dbReference type="ARBA" id="ARBA00022679"/>
    </source>
</evidence>
<dbReference type="Gene3D" id="3.40.50.150">
    <property type="entry name" value="Vaccinia Virus protein VP39"/>
    <property type="match status" value="1"/>
</dbReference>
<dbReference type="EMBL" id="JAPDMZ010000344">
    <property type="protein sequence ID" value="KAK0543603.1"/>
    <property type="molecule type" value="Genomic_DNA"/>
</dbReference>
<dbReference type="PANTHER" id="PTHR10509:SF14">
    <property type="entry name" value="CAFFEOYL-COA O-METHYLTRANSFERASE 3-RELATED"/>
    <property type="match status" value="1"/>
</dbReference>
<dbReference type="GO" id="GO:0032259">
    <property type="term" value="P:methylation"/>
    <property type="evidence" value="ECO:0007669"/>
    <property type="project" value="UniProtKB-KW"/>
</dbReference>
<keyword evidence="3" id="KW-0949">S-adenosyl-L-methionine</keyword>
<keyword evidence="6" id="KW-1185">Reference proteome</keyword>
<evidence type="ECO:0000313" key="5">
    <source>
        <dbReference type="EMBL" id="KAK0543603.1"/>
    </source>
</evidence>
<accession>A0AAN6GK34</accession>
<dbReference type="GO" id="GO:0008171">
    <property type="term" value="F:O-methyltransferase activity"/>
    <property type="evidence" value="ECO:0007669"/>
    <property type="project" value="InterPro"/>
</dbReference>
<dbReference type="InterPro" id="IPR050362">
    <property type="entry name" value="Cation-dep_OMT"/>
</dbReference>
<dbReference type="AlphaFoldDB" id="A0AAN6GK34"/>
<dbReference type="SUPFAM" id="SSF53335">
    <property type="entry name" value="S-adenosyl-L-methionine-dependent methyltransferases"/>
    <property type="match status" value="1"/>
</dbReference>
<dbReference type="InterPro" id="IPR002935">
    <property type="entry name" value="SAM_O-MeTrfase"/>
</dbReference>
<organism evidence="5 6">
    <name type="scientific">Tilletia horrida</name>
    <dbReference type="NCBI Taxonomy" id="155126"/>
    <lineage>
        <taxon>Eukaryota</taxon>
        <taxon>Fungi</taxon>
        <taxon>Dikarya</taxon>
        <taxon>Basidiomycota</taxon>
        <taxon>Ustilaginomycotina</taxon>
        <taxon>Exobasidiomycetes</taxon>
        <taxon>Tilletiales</taxon>
        <taxon>Tilletiaceae</taxon>
        <taxon>Tilletia</taxon>
    </lineage>
</organism>
<evidence type="ECO:0000313" key="6">
    <source>
        <dbReference type="Proteomes" id="UP001176517"/>
    </source>
</evidence>
<gene>
    <name evidence="5" type="ORF">OC846_006359</name>
</gene>
<dbReference type="PROSITE" id="PS51682">
    <property type="entry name" value="SAM_OMT_I"/>
    <property type="match status" value="1"/>
</dbReference>
<name>A0AAN6GK34_9BASI</name>
<reference evidence="5" key="1">
    <citation type="journal article" date="2023" name="PhytoFront">
        <title>Draft Genome Resources of Seven Strains of Tilletia horrida, Causal Agent of Kernel Smut of Rice.</title>
        <authorList>
            <person name="Khanal S."/>
            <person name="Antony Babu S."/>
            <person name="Zhou X.G."/>
        </authorList>
    </citation>
    <scope>NUCLEOTIDE SEQUENCE</scope>
    <source>
        <strain evidence="5">TX6</strain>
    </source>
</reference>
<evidence type="ECO:0008006" key="7">
    <source>
        <dbReference type="Google" id="ProtNLM"/>
    </source>
</evidence>
<keyword evidence="2" id="KW-0808">Transferase</keyword>
<dbReference type="InterPro" id="IPR029063">
    <property type="entry name" value="SAM-dependent_MTases_sf"/>
</dbReference>
<comment type="similarity">
    <text evidence="4">Belongs to the class I-like SAM-binding methyltransferase superfamily. Cation-dependent O-methyltransferase family.</text>
</comment>
<dbReference type="GO" id="GO:0008757">
    <property type="term" value="F:S-adenosylmethionine-dependent methyltransferase activity"/>
    <property type="evidence" value="ECO:0007669"/>
    <property type="project" value="TreeGrafter"/>
</dbReference>
<protein>
    <recommendedName>
        <fullName evidence="7">Caffeoyl-CoA O-methyltransferase</fullName>
    </recommendedName>
</protein>
<sequence length="291" mass="31546">MLMETPLTTALKLVNHAIAQLQKDTVQAQAVDTLQQAASLLSKLDPYLDSVSSKGPPGLQPLLDETDRHDWKGAFESGQVGFLAHPGWSAGGYEGNFIATVARAINAKRVLEVGMFTGTTTLCVADALPEGGKLISLEQDAYFKKLAHPFFEKAGVSSRIDVRVAPAQAALEQMAKDKEQAFDLIFIDADKTGYLKYYETILDSGLLRRGGVLLVDNTLYKGLPFTPELHGLSQTLAQQLNLESANGLALAEFNKHVAADPRVVVSLLPIRDGVSWIMHAQDDGHVNPVRV</sequence>
<keyword evidence="1" id="KW-0489">Methyltransferase</keyword>